<keyword evidence="2" id="KW-1185">Reference proteome</keyword>
<evidence type="ECO:0000313" key="2">
    <source>
        <dbReference type="Proteomes" id="UP000254968"/>
    </source>
</evidence>
<evidence type="ECO:0008006" key="3">
    <source>
        <dbReference type="Google" id="ProtNLM"/>
    </source>
</evidence>
<protein>
    <recommendedName>
        <fullName evidence="3">F-box domain-containing protein</fullName>
    </recommendedName>
</protein>
<dbReference type="OrthoDB" id="10017273at2"/>
<dbReference type="RefSeq" id="WP_115304381.1">
    <property type="nucleotide sequence ID" value="NZ_CAAAHO010000018.1"/>
</dbReference>
<organism evidence="1 2">
    <name type="scientific">Legionella beliardensis</name>
    <dbReference type="NCBI Taxonomy" id="91822"/>
    <lineage>
        <taxon>Bacteria</taxon>
        <taxon>Pseudomonadati</taxon>
        <taxon>Pseudomonadota</taxon>
        <taxon>Gammaproteobacteria</taxon>
        <taxon>Legionellales</taxon>
        <taxon>Legionellaceae</taxon>
        <taxon>Legionella</taxon>
    </lineage>
</organism>
<name>A0A378JT77_9GAMM</name>
<accession>A0A378JT77</accession>
<sequence length="321" mass="38086">MISLDELNQLHENLKNNIFFRSQYNILRQEGREHWERVVFCIEKMIESYYLEDIVALKKAFNNFLKELSLVKQVNIGIEVYATSSYYLEFQKWYRILLNKTLPEKGYFENTHYFMPLIDILAAQYQQYEKKKVGFVDDLQRQRERKKKREADIFALKIAPKQNEFSSLLNVSSYVLANILRFLDKKSDLLSLELTSYFLRDTVQKLNLWHNVIITHNQLVALKQKYAQDLFVDLLSSTFSRTPVKSSTTEEDIKDFNFVQYMNEAGKPENQPIEAHKQGKSRESYRLHFLGESSRVIPDEKLLDESLEEIEKSYSLDSLLR</sequence>
<reference evidence="1 2" key="1">
    <citation type="submission" date="2018-06" db="EMBL/GenBank/DDBJ databases">
        <authorList>
            <consortium name="Pathogen Informatics"/>
            <person name="Doyle S."/>
        </authorList>
    </citation>
    <scope>NUCLEOTIDE SEQUENCE [LARGE SCALE GENOMIC DNA]</scope>
    <source>
        <strain evidence="1 2">NCTC13315</strain>
    </source>
</reference>
<dbReference type="AlphaFoldDB" id="A0A378JT77"/>
<dbReference type="Proteomes" id="UP000254968">
    <property type="component" value="Unassembled WGS sequence"/>
</dbReference>
<gene>
    <name evidence="1" type="ORF">NCTC13315_03149</name>
</gene>
<proteinExistence type="predicted"/>
<dbReference type="EMBL" id="UGNV01000006">
    <property type="protein sequence ID" value="STX55779.1"/>
    <property type="molecule type" value="Genomic_DNA"/>
</dbReference>
<evidence type="ECO:0000313" key="1">
    <source>
        <dbReference type="EMBL" id="STX55779.1"/>
    </source>
</evidence>